<accession>A0A8C6Z3Q5</accession>
<sequence length="1053" mass="117310">MSPRVPPCPQGRTWPWWPAWRGRSWVSPCPHVSPCPPVSPGKDVAVVARVDGAQLSAKAAVKWFKGKWLELGSKSGTRFQFKEAFDKESKVYTFELNISKVVVGDRGDYRCEVTAKDKKDSCSFNIDVEGERGPRHSWTPPGPPRKGPCPPKPHCSLTPLPWDPPLPCLPRGDNKDDAAGELDFSGLLKKRWGHRSVQGRARLDPAYQVDKGNKIKLVVELSDPDLPLKWYKNGQLLKPSTKYVFENVGLKRILTIHKCSLADDAAYECRVNDEKSFTEVFVKEPPVTIEKGLDDQQVFVGDRVVLEAEVSEEGAQVMWLKDGVELTRDDAFKYRFKKDGKKHYLIINEATKEDTGHYKLMTNGGESEAEVIVEEKKLEVLQDIADLTVRAAEQAVFKCEVSDEKVTGKWYKNGVEVRPSKRIRMAHNGRFHTLVIDDVRPEDEGDYTFIPDGYALSLSAKLNFLEPPKIHLDCSGKTAENTIVVVAGNKLRLDVPITGEPAPTVTWWKGEQGRAHLEQQSDLSSLVIESAERGDEGQYRITVTNPAGEDSATITIKVVDVPDPPEAVRVTSVGEDWATLVWEPPKFDGGQPVTGYLVERKKKGSMRWMKLNFEVLAATTFESTRMIEGVFYEMRVLAVNRIGVSAPSRNTQPFMPLAPTSEPTHLTLEDVTDTTATLKWRPPDRVGAGGIDGYLVEYCQEGCECWLPANTELVERCGFTARGLPTGARLLFRVVGVNMAGRSPPATLLQPVTIREIVERPRIRLPRHLRQTYVRRVGEQVNLVVPFQGKPRPCVTWTKEGQPLGADVATRTSDLDTVFFIRTAARAHSGRYELRVRIENMEDAANINLQRPGPPQAVQVREVWGFNAQLEWEPPKDDGNSQPCTPIAPRTLTPRCCCCRPQEWFTVYEHNRAPPFELVMGNEYLFRVFSENMCGTSEAAALSRNTARIPKAGAHRLPPFWGDIPGGLCVCGGCSDTWPKVTWLKNQQDVGADPRFLARHSQGVLTLLIRKPGPVDGGTYGCRAVNELGEVVDINEGAGFVAQPLNIQCDVGT</sequence>
<dbReference type="CDD" id="cd00063">
    <property type="entry name" value="FN3"/>
    <property type="match status" value="3"/>
</dbReference>
<feature type="domain" description="Fibronectin type-III" evidence="10">
    <location>
        <begin position="854"/>
        <end position="952"/>
    </location>
</feature>
<dbReference type="FunFam" id="2.60.40.10:FF:000031">
    <property type="entry name" value="Myosin-binding protein C, slow type"/>
    <property type="match status" value="1"/>
</dbReference>
<evidence type="ECO:0000256" key="4">
    <source>
        <dbReference type="ARBA" id="ARBA00023179"/>
    </source>
</evidence>
<dbReference type="FunFam" id="2.60.40.10:FF:001216">
    <property type="entry name" value="Myosin binding protein C, fast type"/>
    <property type="match status" value="1"/>
</dbReference>
<dbReference type="InterPro" id="IPR013098">
    <property type="entry name" value="Ig_I-set"/>
</dbReference>
<dbReference type="CDD" id="cd00096">
    <property type="entry name" value="Ig"/>
    <property type="match status" value="2"/>
</dbReference>
<evidence type="ECO:0000256" key="1">
    <source>
        <dbReference type="ARBA" id="ARBA00022433"/>
    </source>
</evidence>
<keyword evidence="12" id="KW-1185">Reference proteome</keyword>
<dbReference type="InterPro" id="IPR013783">
    <property type="entry name" value="Ig-like_fold"/>
</dbReference>
<dbReference type="InterPro" id="IPR050964">
    <property type="entry name" value="Striated_Muscle_Regulatory"/>
</dbReference>
<feature type="domain" description="Ig-like" evidence="9">
    <location>
        <begin position="468"/>
        <end position="555"/>
    </location>
</feature>
<keyword evidence="3" id="KW-0130">Cell adhesion</keyword>
<keyword evidence="6" id="KW-0393">Immunoglobulin domain</keyword>
<dbReference type="SMART" id="SM00409">
    <property type="entry name" value="IG"/>
    <property type="match status" value="6"/>
</dbReference>
<keyword evidence="1" id="KW-0787">Thick filament</keyword>
<keyword evidence="4" id="KW-0514">Muscle protein</keyword>
<evidence type="ECO:0000259" key="9">
    <source>
        <dbReference type="PROSITE" id="PS50835"/>
    </source>
</evidence>
<evidence type="ECO:0000313" key="12">
    <source>
        <dbReference type="Proteomes" id="UP000694420"/>
    </source>
</evidence>
<dbReference type="SMART" id="SM00408">
    <property type="entry name" value="IGc2"/>
    <property type="match status" value="6"/>
</dbReference>
<dbReference type="SUPFAM" id="SSF48726">
    <property type="entry name" value="Immunoglobulin"/>
    <property type="match status" value="6"/>
</dbReference>
<dbReference type="Ensembl" id="ENSNPET00000009815.1">
    <property type="protein sequence ID" value="ENSNPEP00000009578.1"/>
    <property type="gene ID" value="ENSNPEG00000007148.1"/>
</dbReference>
<evidence type="ECO:0000256" key="2">
    <source>
        <dbReference type="ARBA" id="ARBA00022737"/>
    </source>
</evidence>
<dbReference type="FunFam" id="2.60.40.10:FF:000002">
    <property type="entry name" value="Titin a"/>
    <property type="match status" value="1"/>
</dbReference>
<dbReference type="FunFam" id="2.60.40.10:FF:000070">
    <property type="entry name" value="Myosin-binding protein C, slow type"/>
    <property type="match status" value="1"/>
</dbReference>
<comment type="similarity">
    <text evidence="7">Belongs to the immunoglobulin superfamily. MyBP family.</text>
</comment>
<dbReference type="SMART" id="SM00060">
    <property type="entry name" value="FN3"/>
    <property type="match status" value="3"/>
</dbReference>
<name>A0A8C6Z3Q5_NOTPE</name>
<reference evidence="11" key="2">
    <citation type="submission" date="2025-09" db="UniProtKB">
        <authorList>
            <consortium name="Ensembl"/>
        </authorList>
    </citation>
    <scope>IDENTIFICATION</scope>
</reference>
<dbReference type="FunFam" id="2.60.40.10:FF:000225">
    <property type="entry name" value="Myosin-binding protein C, cardiac-type"/>
    <property type="match status" value="1"/>
</dbReference>
<feature type="domain" description="Ig-like" evidence="9">
    <location>
        <begin position="376"/>
        <end position="448"/>
    </location>
</feature>
<evidence type="ECO:0000259" key="10">
    <source>
        <dbReference type="PROSITE" id="PS50853"/>
    </source>
</evidence>
<dbReference type="GO" id="GO:0045214">
    <property type="term" value="P:sarcomere organization"/>
    <property type="evidence" value="ECO:0007669"/>
    <property type="project" value="TreeGrafter"/>
</dbReference>
<gene>
    <name evidence="11" type="primary">MYBPC2</name>
</gene>
<dbReference type="CDD" id="cd05894">
    <property type="entry name" value="Ig_C5_MyBP-C"/>
    <property type="match status" value="1"/>
</dbReference>
<feature type="domain" description="Ig-like" evidence="9">
    <location>
        <begin position="30"/>
        <end position="121"/>
    </location>
</feature>
<evidence type="ECO:0000256" key="7">
    <source>
        <dbReference type="ARBA" id="ARBA00038352"/>
    </source>
</evidence>
<dbReference type="Pfam" id="PF07679">
    <property type="entry name" value="I-set"/>
    <property type="match status" value="6"/>
</dbReference>
<dbReference type="FunFam" id="2.60.40.10:FF:000081">
    <property type="entry name" value="Myosin-binding protein C, slow type"/>
    <property type="match status" value="1"/>
</dbReference>
<evidence type="ECO:0000256" key="5">
    <source>
        <dbReference type="ARBA" id="ARBA00023203"/>
    </source>
</evidence>
<dbReference type="AlphaFoldDB" id="A0A8C6Z3Q5"/>
<dbReference type="Gene3D" id="2.60.40.10">
    <property type="entry name" value="Immunoglobulins"/>
    <property type="match status" value="11"/>
</dbReference>
<dbReference type="SUPFAM" id="SSF49265">
    <property type="entry name" value="Fibronectin type III"/>
    <property type="match status" value="2"/>
</dbReference>
<protein>
    <submittedName>
        <fullName evidence="11">Myosin binding protein C2</fullName>
    </submittedName>
</protein>
<evidence type="ECO:0000256" key="3">
    <source>
        <dbReference type="ARBA" id="ARBA00022889"/>
    </source>
</evidence>
<dbReference type="InterPro" id="IPR003598">
    <property type="entry name" value="Ig_sub2"/>
</dbReference>
<feature type="region of interest" description="Disordered" evidence="8">
    <location>
        <begin position="128"/>
        <end position="152"/>
    </location>
</feature>
<dbReference type="FunFam" id="2.60.40.10:FF:000326">
    <property type="entry name" value="Myosin-binding protein C, cardiac-type"/>
    <property type="match status" value="1"/>
</dbReference>
<dbReference type="InterPro" id="IPR003961">
    <property type="entry name" value="FN3_dom"/>
</dbReference>
<dbReference type="InterPro" id="IPR003599">
    <property type="entry name" value="Ig_sub"/>
</dbReference>
<dbReference type="Pfam" id="PF00041">
    <property type="entry name" value="fn3"/>
    <property type="match status" value="2"/>
</dbReference>
<dbReference type="Proteomes" id="UP000694420">
    <property type="component" value="Unplaced"/>
</dbReference>
<evidence type="ECO:0000256" key="8">
    <source>
        <dbReference type="SAM" id="MobiDB-lite"/>
    </source>
</evidence>
<dbReference type="GO" id="GO:0003779">
    <property type="term" value="F:actin binding"/>
    <property type="evidence" value="ECO:0007669"/>
    <property type="project" value="UniProtKB-KW"/>
</dbReference>
<dbReference type="GO" id="GO:0031430">
    <property type="term" value="C:M band"/>
    <property type="evidence" value="ECO:0007669"/>
    <property type="project" value="TreeGrafter"/>
</dbReference>
<dbReference type="FunFam" id="2.60.40.10:FF:000085">
    <property type="entry name" value="Myosin-binding protein C, slow type"/>
    <property type="match status" value="1"/>
</dbReference>
<evidence type="ECO:0000256" key="6">
    <source>
        <dbReference type="ARBA" id="ARBA00023319"/>
    </source>
</evidence>
<feature type="domain" description="Fibronectin type-III" evidence="10">
    <location>
        <begin position="564"/>
        <end position="660"/>
    </location>
</feature>
<dbReference type="GO" id="GO:0007155">
    <property type="term" value="P:cell adhesion"/>
    <property type="evidence" value="ECO:0007669"/>
    <property type="project" value="UniProtKB-KW"/>
</dbReference>
<evidence type="ECO:0000313" key="11">
    <source>
        <dbReference type="Ensembl" id="ENSNPEP00000009578.1"/>
    </source>
</evidence>
<dbReference type="InterPro" id="IPR036116">
    <property type="entry name" value="FN3_sf"/>
</dbReference>
<dbReference type="InterPro" id="IPR036179">
    <property type="entry name" value="Ig-like_dom_sf"/>
</dbReference>
<dbReference type="InterPro" id="IPR007110">
    <property type="entry name" value="Ig-like_dom"/>
</dbReference>
<keyword evidence="5" id="KW-0009">Actin-binding</keyword>
<feature type="domain" description="Ig-like" evidence="9">
    <location>
        <begin position="209"/>
        <end position="288"/>
    </location>
</feature>
<dbReference type="PROSITE" id="PS50853">
    <property type="entry name" value="FN3"/>
    <property type="match status" value="3"/>
</dbReference>
<dbReference type="FunFam" id="2.60.40.10:FF:000062">
    <property type="entry name" value="Myosin-binding protein C, slow type"/>
    <property type="match status" value="1"/>
</dbReference>
<feature type="domain" description="Fibronectin type-III" evidence="10">
    <location>
        <begin position="662"/>
        <end position="757"/>
    </location>
</feature>
<dbReference type="PANTHER" id="PTHR13817:SF17">
    <property type="entry name" value="MYOSIN-BINDING PROTEIN C, FAST-TYPE"/>
    <property type="match status" value="1"/>
</dbReference>
<dbReference type="GO" id="GO:0032982">
    <property type="term" value="C:myosin filament"/>
    <property type="evidence" value="ECO:0007669"/>
    <property type="project" value="UniProtKB-KW"/>
</dbReference>
<proteinExistence type="inferred from homology"/>
<keyword evidence="2" id="KW-0677">Repeat</keyword>
<dbReference type="PANTHER" id="PTHR13817">
    <property type="entry name" value="TITIN"/>
    <property type="match status" value="1"/>
</dbReference>
<organism evidence="11 12">
    <name type="scientific">Nothoprocta perdicaria</name>
    <name type="common">Chilean tinamou</name>
    <name type="synonym">Crypturus perdicarius</name>
    <dbReference type="NCBI Taxonomy" id="30464"/>
    <lineage>
        <taxon>Eukaryota</taxon>
        <taxon>Metazoa</taxon>
        <taxon>Chordata</taxon>
        <taxon>Craniata</taxon>
        <taxon>Vertebrata</taxon>
        <taxon>Euteleostomi</taxon>
        <taxon>Archelosauria</taxon>
        <taxon>Archosauria</taxon>
        <taxon>Dinosauria</taxon>
        <taxon>Saurischia</taxon>
        <taxon>Theropoda</taxon>
        <taxon>Coelurosauria</taxon>
        <taxon>Aves</taxon>
        <taxon>Palaeognathae</taxon>
        <taxon>Tinamiformes</taxon>
        <taxon>Tinamidae</taxon>
        <taxon>Nothoprocta</taxon>
    </lineage>
</organism>
<dbReference type="PROSITE" id="PS50835">
    <property type="entry name" value="IG_LIKE"/>
    <property type="match status" value="5"/>
</dbReference>
<reference evidence="11" key="1">
    <citation type="submission" date="2025-08" db="UniProtKB">
        <authorList>
            <consortium name="Ensembl"/>
        </authorList>
    </citation>
    <scope>IDENTIFICATION</scope>
</reference>
<feature type="domain" description="Ig-like" evidence="9">
    <location>
        <begin position="969"/>
        <end position="1033"/>
    </location>
</feature>
<dbReference type="CDD" id="cd05748">
    <property type="entry name" value="Ig_Titin_like"/>
    <property type="match status" value="1"/>
</dbReference>
<feature type="compositionally biased region" description="Pro residues" evidence="8">
    <location>
        <begin position="140"/>
        <end position="152"/>
    </location>
</feature>